<dbReference type="PANTHER" id="PTHR47723">
    <property type="entry name" value="OS05G0353850 PROTEIN"/>
    <property type="match status" value="1"/>
</dbReference>
<name>A0AAW2DA06_9ROSI</name>
<dbReference type="InterPro" id="IPR002156">
    <property type="entry name" value="RNaseH_domain"/>
</dbReference>
<dbReference type="InterPro" id="IPR053151">
    <property type="entry name" value="RNase_H-like"/>
</dbReference>
<evidence type="ECO:0000259" key="1">
    <source>
        <dbReference type="Pfam" id="PF13456"/>
    </source>
</evidence>
<organism evidence="2 3">
    <name type="scientific">Lithocarpus litseifolius</name>
    <dbReference type="NCBI Taxonomy" id="425828"/>
    <lineage>
        <taxon>Eukaryota</taxon>
        <taxon>Viridiplantae</taxon>
        <taxon>Streptophyta</taxon>
        <taxon>Embryophyta</taxon>
        <taxon>Tracheophyta</taxon>
        <taxon>Spermatophyta</taxon>
        <taxon>Magnoliopsida</taxon>
        <taxon>eudicotyledons</taxon>
        <taxon>Gunneridae</taxon>
        <taxon>Pentapetalae</taxon>
        <taxon>rosids</taxon>
        <taxon>fabids</taxon>
        <taxon>Fagales</taxon>
        <taxon>Fagaceae</taxon>
        <taxon>Lithocarpus</taxon>
    </lineage>
</organism>
<dbReference type="AlphaFoldDB" id="A0AAW2DA06"/>
<comment type="caution">
    <text evidence="2">The sequence shown here is derived from an EMBL/GenBank/DDBJ whole genome shotgun (WGS) entry which is preliminary data.</text>
</comment>
<dbReference type="PANTHER" id="PTHR47723:SF19">
    <property type="entry name" value="POLYNUCLEOTIDYL TRANSFERASE, RIBONUCLEASE H-LIKE SUPERFAMILY PROTEIN"/>
    <property type="match status" value="1"/>
</dbReference>
<dbReference type="Pfam" id="PF13456">
    <property type="entry name" value="RVT_3"/>
    <property type="match status" value="1"/>
</dbReference>
<dbReference type="Proteomes" id="UP001459277">
    <property type="component" value="Unassembled WGS sequence"/>
</dbReference>
<dbReference type="EMBL" id="JAZDWU010000003">
    <property type="protein sequence ID" value="KAL0007064.1"/>
    <property type="molecule type" value="Genomic_DNA"/>
</dbReference>
<evidence type="ECO:0000313" key="2">
    <source>
        <dbReference type="EMBL" id="KAL0007064.1"/>
    </source>
</evidence>
<evidence type="ECO:0000313" key="3">
    <source>
        <dbReference type="Proteomes" id="UP001459277"/>
    </source>
</evidence>
<protein>
    <recommendedName>
        <fullName evidence="1">RNase H type-1 domain-containing protein</fullName>
    </recommendedName>
</protein>
<keyword evidence="3" id="KW-1185">Reference proteome</keyword>
<reference evidence="2 3" key="1">
    <citation type="submission" date="2024-01" db="EMBL/GenBank/DDBJ databases">
        <title>A telomere-to-telomere, gap-free genome of sweet tea (Lithocarpus litseifolius).</title>
        <authorList>
            <person name="Zhou J."/>
        </authorList>
    </citation>
    <scope>NUCLEOTIDE SEQUENCE [LARGE SCALE GENOMIC DNA]</scope>
    <source>
        <strain evidence="2">Zhou-2022a</strain>
        <tissue evidence="2">Leaf</tissue>
    </source>
</reference>
<gene>
    <name evidence="2" type="ORF">SO802_008566</name>
</gene>
<dbReference type="GO" id="GO:0004523">
    <property type="term" value="F:RNA-DNA hybrid ribonuclease activity"/>
    <property type="evidence" value="ECO:0007669"/>
    <property type="project" value="InterPro"/>
</dbReference>
<feature type="domain" description="RNase H type-1" evidence="1">
    <location>
        <begin position="5"/>
        <end position="65"/>
    </location>
</feature>
<proteinExistence type="predicted"/>
<accession>A0AAW2DA06</accession>
<sequence>MLCPAVIVELDALLIVNLLTGDYSAARHLSPLVDDCRALLIRIPQYQVKHCYREANDAMASCGAKMKDDFVVFDSPPAFVLSSVAQDAANYVYLRNCRGSAHTFEF</sequence>
<dbReference type="GO" id="GO:0003676">
    <property type="term" value="F:nucleic acid binding"/>
    <property type="evidence" value="ECO:0007669"/>
    <property type="project" value="InterPro"/>
</dbReference>